<keyword evidence="1 4" id="KW-0436">Ligase</keyword>
<dbReference type="GO" id="GO:0005524">
    <property type="term" value="F:ATP binding"/>
    <property type="evidence" value="ECO:0007669"/>
    <property type="project" value="UniProtKB-KW"/>
</dbReference>
<dbReference type="Pfam" id="PF13549">
    <property type="entry name" value="ATP-grasp_5"/>
    <property type="match status" value="1"/>
</dbReference>
<sequence>MRTLTLEESLKTARRNGIRTAKWREARNEKELRLALQATGFPAVIKVNSEKASHKSDAGGVALGLATIKQAIAAFRRMKRIPGFRSAIVQETAKGHEIILGAKRDVQFGPVLLIGMGGIYAEVLEDTAIALCPVSKGRALRMLKSLRGAKILSGIRGQEGIDFAAAAEQAARLSRMMAKHSEITEVDLNPVMASHKGAVAVDARIVEEE</sequence>
<protein>
    <submittedName>
        <fullName evidence="4">Acetate--CoA ligase family protein</fullName>
    </submittedName>
</protein>
<dbReference type="AlphaFoldDB" id="A0A8T3YJF3"/>
<dbReference type="PANTHER" id="PTHR43334">
    <property type="entry name" value="ACETATE--COA LIGASE [ADP-FORMING]"/>
    <property type="match status" value="1"/>
</dbReference>
<evidence type="ECO:0000256" key="1">
    <source>
        <dbReference type="ARBA" id="ARBA00022598"/>
    </source>
</evidence>
<dbReference type="PANTHER" id="PTHR43334:SF1">
    <property type="entry name" value="3-HYDROXYPROPIONATE--COA LIGASE [ADP-FORMING]"/>
    <property type="match status" value="1"/>
</dbReference>
<name>A0A8T3YJF3_9ARCH</name>
<proteinExistence type="predicted"/>
<dbReference type="Proteomes" id="UP000732298">
    <property type="component" value="Unassembled WGS sequence"/>
</dbReference>
<dbReference type="Gene3D" id="3.30.470.20">
    <property type="entry name" value="ATP-grasp fold, B domain"/>
    <property type="match status" value="1"/>
</dbReference>
<dbReference type="GO" id="GO:0016874">
    <property type="term" value="F:ligase activity"/>
    <property type="evidence" value="ECO:0007669"/>
    <property type="project" value="UniProtKB-KW"/>
</dbReference>
<comment type="caution">
    <text evidence="4">The sequence shown here is derived from an EMBL/GenBank/DDBJ whole genome shotgun (WGS) entry which is preliminary data.</text>
</comment>
<organism evidence="4 5">
    <name type="scientific">Candidatus Iainarchaeum sp</name>
    <dbReference type="NCBI Taxonomy" id="3101447"/>
    <lineage>
        <taxon>Archaea</taxon>
        <taxon>Candidatus Iainarchaeota</taxon>
        <taxon>Candidatus Iainarchaeia</taxon>
        <taxon>Candidatus Iainarchaeales</taxon>
        <taxon>Candidatus Iainarchaeaceae</taxon>
        <taxon>Candidatus Iainarchaeum</taxon>
    </lineage>
</organism>
<evidence type="ECO:0000313" key="4">
    <source>
        <dbReference type="EMBL" id="MBI4210383.1"/>
    </source>
</evidence>
<dbReference type="SUPFAM" id="SSF56059">
    <property type="entry name" value="Glutathione synthetase ATP-binding domain-like"/>
    <property type="match status" value="1"/>
</dbReference>
<keyword evidence="2" id="KW-0547">Nucleotide-binding</keyword>
<evidence type="ECO:0000313" key="5">
    <source>
        <dbReference type="Proteomes" id="UP000732298"/>
    </source>
</evidence>
<evidence type="ECO:0000256" key="3">
    <source>
        <dbReference type="ARBA" id="ARBA00022840"/>
    </source>
</evidence>
<keyword evidence="3" id="KW-0067">ATP-binding</keyword>
<dbReference type="InterPro" id="IPR051538">
    <property type="entry name" value="Acyl-CoA_Synth/Transferase"/>
</dbReference>
<dbReference type="InterPro" id="IPR013815">
    <property type="entry name" value="ATP_grasp_subdomain_1"/>
</dbReference>
<dbReference type="EMBL" id="JACQPB010000033">
    <property type="protein sequence ID" value="MBI4210383.1"/>
    <property type="molecule type" value="Genomic_DNA"/>
</dbReference>
<evidence type="ECO:0000256" key="2">
    <source>
        <dbReference type="ARBA" id="ARBA00022741"/>
    </source>
</evidence>
<accession>A0A8T3YJF3</accession>
<reference evidence="4" key="1">
    <citation type="submission" date="2020-07" db="EMBL/GenBank/DDBJ databases">
        <title>Huge and variable diversity of episymbiotic CPR bacteria and DPANN archaea in groundwater ecosystems.</title>
        <authorList>
            <person name="He C.Y."/>
            <person name="Keren R."/>
            <person name="Whittaker M."/>
            <person name="Farag I.F."/>
            <person name="Doudna J."/>
            <person name="Cate J.H.D."/>
            <person name="Banfield J.F."/>
        </authorList>
    </citation>
    <scope>NUCLEOTIDE SEQUENCE</scope>
    <source>
        <strain evidence="4">NC_groundwater_1296_Ag_S-0.2um_52_80</strain>
    </source>
</reference>
<gene>
    <name evidence="4" type="ORF">HY544_02660</name>
</gene>
<dbReference type="Gene3D" id="3.30.1490.20">
    <property type="entry name" value="ATP-grasp fold, A domain"/>
    <property type="match status" value="1"/>
</dbReference>